<dbReference type="GO" id="GO:0000160">
    <property type="term" value="P:phosphorelay signal transduction system"/>
    <property type="evidence" value="ECO:0007669"/>
    <property type="project" value="InterPro"/>
</dbReference>
<sequence length="286" mass="32866">MLKAVIFDDAPPIVIKGLQEMIDWSKYNIIIVGSATDGNTAMKVVNDLQPDIILTDIRKPGLDGLQLIEFVVDIFPEITCVVFSGFKEYDYVKKALKLGVVDYLEKPITIEKIEELIPQILAKIEEQKQYNSLKSQSKLSYKEQLERAAMELLFKGYNAEQKWKNIIDQLSEFEVQSVTVLTSSERLNWKEGTPSTYSVIELHLEDQFIYVFYKFSVITSYDRILEDDVDSLEAIVGVGTTMEKKEGTLKSYNDSLKALRYGQYVAEPGFHSYDELKRSYIFQKIM</sequence>
<name>W4VJB2_9BACI</name>
<proteinExistence type="predicted"/>
<dbReference type="GO" id="GO:0003677">
    <property type="term" value="F:DNA binding"/>
    <property type="evidence" value="ECO:0007669"/>
    <property type="project" value="UniProtKB-KW"/>
</dbReference>
<feature type="domain" description="Response regulatory" evidence="4">
    <location>
        <begin position="4"/>
        <end position="121"/>
    </location>
</feature>
<organism evidence="5 6">
    <name type="scientific">Gracilibacillus boraciitolerans JCM 21714</name>
    <dbReference type="NCBI Taxonomy" id="1298598"/>
    <lineage>
        <taxon>Bacteria</taxon>
        <taxon>Bacillati</taxon>
        <taxon>Bacillota</taxon>
        <taxon>Bacilli</taxon>
        <taxon>Bacillales</taxon>
        <taxon>Bacillaceae</taxon>
        <taxon>Gracilibacillus</taxon>
    </lineage>
</organism>
<keyword evidence="2" id="KW-0238">DNA-binding</keyword>
<evidence type="ECO:0000256" key="2">
    <source>
        <dbReference type="ARBA" id="ARBA00023125"/>
    </source>
</evidence>
<keyword evidence="1" id="KW-0963">Cytoplasm</keyword>
<dbReference type="SUPFAM" id="SSF52172">
    <property type="entry name" value="CheY-like"/>
    <property type="match status" value="1"/>
</dbReference>
<dbReference type="SMART" id="SM00448">
    <property type="entry name" value="REC"/>
    <property type="match status" value="1"/>
</dbReference>
<protein>
    <submittedName>
        <fullName evidence="5">Two-component response regulator</fullName>
    </submittedName>
</protein>
<dbReference type="PROSITE" id="PS50110">
    <property type="entry name" value="RESPONSE_REGULATORY"/>
    <property type="match status" value="1"/>
</dbReference>
<feature type="modified residue" description="4-aspartylphosphate" evidence="3">
    <location>
        <position position="56"/>
    </location>
</feature>
<dbReference type="Pfam" id="PF00072">
    <property type="entry name" value="Response_reg"/>
    <property type="match status" value="1"/>
</dbReference>
<dbReference type="InterPro" id="IPR001789">
    <property type="entry name" value="Sig_transdc_resp-reg_receiver"/>
</dbReference>
<evidence type="ECO:0000256" key="1">
    <source>
        <dbReference type="ARBA" id="ARBA00022490"/>
    </source>
</evidence>
<evidence type="ECO:0000259" key="4">
    <source>
        <dbReference type="PROSITE" id="PS50110"/>
    </source>
</evidence>
<dbReference type="EMBL" id="BAVS01000010">
    <property type="protein sequence ID" value="GAE93246.1"/>
    <property type="molecule type" value="Genomic_DNA"/>
</dbReference>
<dbReference type="eggNOG" id="COG4753">
    <property type="taxonomic scope" value="Bacteria"/>
</dbReference>
<dbReference type="OrthoDB" id="9794370at2"/>
<evidence type="ECO:0000313" key="5">
    <source>
        <dbReference type="EMBL" id="GAE93246.1"/>
    </source>
</evidence>
<dbReference type="RefSeq" id="WP_052000486.1">
    <property type="nucleotide sequence ID" value="NZ_BAVS01000010.1"/>
</dbReference>
<gene>
    <name evidence="5" type="ORF">JCM21714_2303</name>
</gene>
<dbReference type="Proteomes" id="UP000019102">
    <property type="component" value="Unassembled WGS sequence"/>
</dbReference>
<dbReference type="InterPro" id="IPR051552">
    <property type="entry name" value="HptR"/>
</dbReference>
<dbReference type="CDD" id="cd17536">
    <property type="entry name" value="REC_YesN-like"/>
    <property type="match status" value="1"/>
</dbReference>
<accession>W4VJB2</accession>
<keyword evidence="3" id="KW-0597">Phosphoprotein</keyword>
<dbReference type="STRING" id="1298598.JCM21714_2303"/>
<dbReference type="PANTHER" id="PTHR42713">
    <property type="entry name" value="HISTIDINE KINASE-RELATED"/>
    <property type="match status" value="1"/>
</dbReference>
<dbReference type="AlphaFoldDB" id="W4VJB2"/>
<reference evidence="5 6" key="1">
    <citation type="journal article" date="2014" name="Genome Announc.">
        <title>Draft Genome Sequence of the Boron-Tolerant and Moderately Halotolerant Bacterium Gracilibacillus boraciitolerans JCM 21714T.</title>
        <authorList>
            <person name="Ahmed I."/>
            <person name="Oshima K."/>
            <person name="Suda W."/>
            <person name="Kitamura K."/>
            <person name="Iida T."/>
            <person name="Ohmori Y."/>
            <person name="Fujiwara T."/>
            <person name="Hattori M."/>
            <person name="Ohkuma M."/>
        </authorList>
    </citation>
    <scope>NUCLEOTIDE SEQUENCE [LARGE SCALE GENOMIC DNA]</scope>
    <source>
        <strain evidence="5 6">JCM 21714</strain>
    </source>
</reference>
<evidence type="ECO:0000313" key="6">
    <source>
        <dbReference type="Proteomes" id="UP000019102"/>
    </source>
</evidence>
<dbReference type="PANTHER" id="PTHR42713:SF3">
    <property type="entry name" value="TRANSCRIPTIONAL REGULATORY PROTEIN HPTR"/>
    <property type="match status" value="1"/>
</dbReference>
<comment type="caution">
    <text evidence="5">The sequence shown here is derived from an EMBL/GenBank/DDBJ whole genome shotgun (WGS) entry which is preliminary data.</text>
</comment>
<dbReference type="Gene3D" id="3.40.50.2300">
    <property type="match status" value="1"/>
</dbReference>
<keyword evidence="6" id="KW-1185">Reference proteome</keyword>
<evidence type="ECO:0000256" key="3">
    <source>
        <dbReference type="PROSITE-ProRule" id="PRU00169"/>
    </source>
</evidence>
<dbReference type="InterPro" id="IPR011006">
    <property type="entry name" value="CheY-like_superfamily"/>
</dbReference>